<dbReference type="RefSeq" id="WP_013955120.1">
    <property type="nucleotide sequence ID" value="NC_015726.1"/>
</dbReference>
<evidence type="ECO:0000313" key="3">
    <source>
        <dbReference type="Proteomes" id="UP000006798"/>
    </source>
</evidence>
<reference evidence="2 3" key="1">
    <citation type="journal article" date="2011" name="J. Bacteriol.">
        <title>Complete genome sequence of the type strain Cupriavidus necator N-1.</title>
        <authorList>
            <person name="Poehlein A."/>
            <person name="Kusian B."/>
            <person name="Friedrich B."/>
            <person name="Daniel R."/>
            <person name="Bowien B."/>
        </authorList>
    </citation>
    <scope>NUCLEOTIDE SEQUENCE [LARGE SCALE GENOMIC DNA]</scope>
    <source>
        <strain evidence="3">ATCC 43291 / DSM 13513 / CCUG 52238 / LMG 8453 / N-1</strain>
    </source>
</reference>
<organism evidence="2 3">
    <name type="scientific">Cupriavidus necator (strain ATCC 43291 / DSM 13513 / CCUG 52238 / LMG 8453 / N-1)</name>
    <name type="common">Ralstonia eutropha</name>
    <dbReference type="NCBI Taxonomy" id="1042878"/>
    <lineage>
        <taxon>Bacteria</taxon>
        <taxon>Pseudomonadati</taxon>
        <taxon>Pseudomonadota</taxon>
        <taxon>Betaproteobacteria</taxon>
        <taxon>Burkholderiales</taxon>
        <taxon>Burkholderiaceae</taxon>
        <taxon>Cupriavidus</taxon>
    </lineage>
</organism>
<dbReference type="CDD" id="cd00085">
    <property type="entry name" value="HNHc"/>
    <property type="match status" value="1"/>
</dbReference>
<dbReference type="SMART" id="SM00507">
    <property type="entry name" value="HNHc"/>
    <property type="match status" value="1"/>
</dbReference>
<dbReference type="InterPro" id="IPR058712">
    <property type="entry name" value="SRA_ScoMcrA"/>
</dbReference>
<dbReference type="InterPro" id="IPR058807">
    <property type="entry name" value="ScoMcrA_N"/>
</dbReference>
<gene>
    <name evidence="2" type="ordered locus">CNE_1c00210</name>
</gene>
<evidence type="ECO:0000313" key="2">
    <source>
        <dbReference type="EMBL" id="AEI75390.1"/>
    </source>
</evidence>
<dbReference type="HOGENOM" id="CLU_058772_0_1_4"/>
<proteinExistence type="predicted"/>
<dbReference type="InterPro" id="IPR003615">
    <property type="entry name" value="HNH_nuc"/>
</dbReference>
<evidence type="ECO:0000259" key="1">
    <source>
        <dbReference type="SMART" id="SM00507"/>
    </source>
</evidence>
<accession>G0ERW2</accession>
<feature type="domain" description="HNH nuclease" evidence="1">
    <location>
        <begin position="333"/>
        <end position="392"/>
    </location>
</feature>
<sequence length="420" mass="46477">MPPTPPIREALQAIACRRRALHNDQKYQKFLIAVIGRDVAVAGEKLRIPNVTQATIRSALDEFDRVLRGTQKWEDWEIKKSQLYAISDQGKLYPPKQILSMATGVPVSRFSGGEQTNAYLENLGFSIVRLPGGSPPFAGFEPPKFALGRVYHRQTEIHDRFGGSRQSGIAPSSKVPAVFIFTGESGEQYGYFDGRDELGMFSYTGEGQVGDMEFKRGNLAIREHAANGQALHLFKALGKGKGQEYLGEHAYGGHSIRRGPDRKGAQRNIIVFQLVPVALLDEESNTLPEDEATDDPAPTSLEEARKRAIEAIHNSSDEMGKAALRKLYRRSKRVKDYVLLRAEGICESCQQPAPFKRKDGSAYLEPHHTTRVSDGGLDHPRYVAAICPACHRHIHHGIGGDEKNFELILAIAAKEPDACP</sequence>
<dbReference type="GeneID" id="92902268"/>
<name>G0ERW2_CUPNN</name>
<dbReference type="EMBL" id="CP002877">
    <property type="protein sequence ID" value="AEI75390.1"/>
    <property type="molecule type" value="Genomic_DNA"/>
</dbReference>
<dbReference type="Pfam" id="PF26345">
    <property type="entry name" value="ScoMcrA_N"/>
    <property type="match status" value="1"/>
</dbReference>
<dbReference type="KEGG" id="cnc:CNE_1c00210"/>
<dbReference type="AlphaFoldDB" id="G0ERW2"/>
<dbReference type="Proteomes" id="UP000006798">
    <property type="component" value="Chromosome 1"/>
</dbReference>
<protein>
    <recommendedName>
        <fullName evidence="1">HNH nuclease domain-containing protein</fullName>
    </recommendedName>
</protein>
<dbReference type="Pfam" id="PF26348">
    <property type="entry name" value="SRA_ScoMcrA"/>
    <property type="match status" value="1"/>
</dbReference>